<dbReference type="Pfam" id="PF00005">
    <property type="entry name" value="ABC_tran"/>
    <property type="match status" value="1"/>
</dbReference>
<sequence>MVESELVSSEKSSTSSPDPIPLVILENVTVKNNSDVILDNISFKINKGDFLGIIGPNGAGKTTLFKCILGLNKEFEGSIRIFDKDIRRSAKEIYKRIGYIPQSNSFDPRFPATVNEIIHLGTFKNNGHHNKEKLEELIQLTGIGEYLHKRIGDLSGGQQQRVMIAKALIHEPELLILDEPDTAIDAGVLKLFYKLLVKLNKEKNITIIWSSHDLDAVNMVSSKVACLYKKLFFHGNSKEFFSNENNLKTFNEYSMHIHIKTHSH</sequence>
<keyword evidence="7" id="KW-1185">Reference proteome</keyword>
<feature type="domain" description="ABC transporter" evidence="5">
    <location>
        <begin position="23"/>
        <end position="253"/>
    </location>
</feature>
<evidence type="ECO:0000313" key="7">
    <source>
        <dbReference type="Proteomes" id="UP000294299"/>
    </source>
</evidence>
<dbReference type="GeneID" id="39420069"/>
<dbReference type="PANTHER" id="PTHR42734:SF17">
    <property type="entry name" value="METAL TRANSPORT SYSTEM ATP-BINDING PROTEIN TM_0124-RELATED"/>
    <property type="match status" value="1"/>
</dbReference>
<dbReference type="AlphaFoldDB" id="A0A484ID01"/>
<evidence type="ECO:0000256" key="4">
    <source>
        <dbReference type="ARBA" id="ARBA00022840"/>
    </source>
</evidence>
<dbReference type="GO" id="GO:0005524">
    <property type="term" value="F:ATP binding"/>
    <property type="evidence" value="ECO:0007669"/>
    <property type="project" value="UniProtKB-KW"/>
</dbReference>
<dbReference type="InterPro" id="IPR003439">
    <property type="entry name" value="ABC_transporter-like_ATP-bd"/>
</dbReference>
<organism evidence="6 7">
    <name type="scientific">Candidatus Nitrosocosmicus franklandianus</name>
    <dbReference type="NCBI Taxonomy" id="1798806"/>
    <lineage>
        <taxon>Archaea</taxon>
        <taxon>Nitrososphaerota</taxon>
        <taxon>Nitrososphaeria</taxon>
        <taxon>Nitrososphaerales</taxon>
        <taxon>Nitrososphaeraceae</taxon>
        <taxon>Candidatus Nitrosocosmicus</taxon>
    </lineage>
</organism>
<dbReference type="KEGG" id="nfn:NFRAN_0552"/>
<dbReference type="PROSITE" id="PS50893">
    <property type="entry name" value="ABC_TRANSPORTER_2"/>
    <property type="match status" value="1"/>
</dbReference>
<accession>A0A484ID01</accession>
<dbReference type="PANTHER" id="PTHR42734">
    <property type="entry name" value="METAL TRANSPORT SYSTEM ATP-BINDING PROTEIN TM_0124-RELATED"/>
    <property type="match status" value="1"/>
</dbReference>
<dbReference type="OrthoDB" id="10909at2157"/>
<dbReference type="InterPro" id="IPR017871">
    <property type="entry name" value="ABC_transporter-like_CS"/>
</dbReference>
<evidence type="ECO:0000313" key="6">
    <source>
        <dbReference type="EMBL" id="VFJ12874.1"/>
    </source>
</evidence>
<dbReference type="SMART" id="SM00382">
    <property type="entry name" value="AAA"/>
    <property type="match status" value="1"/>
</dbReference>
<evidence type="ECO:0000256" key="1">
    <source>
        <dbReference type="ARBA" id="ARBA00005417"/>
    </source>
</evidence>
<name>A0A484ID01_9ARCH</name>
<proteinExistence type="inferred from homology"/>
<dbReference type="InterPro" id="IPR050153">
    <property type="entry name" value="Metal_Ion_Import_ABC"/>
</dbReference>
<dbReference type="Proteomes" id="UP000294299">
    <property type="component" value="Chromosome NFRAN"/>
</dbReference>
<dbReference type="Gene3D" id="3.40.50.300">
    <property type="entry name" value="P-loop containing nucleotide triphosphate hydrolases"/>
    <property type="match status" value="1"/>
</dbReference>
<keyword evidence="2" id="KW-0813">Transport</keyword>
<evidence type="ECO:0000256" key="2">
    <source>
        <dbReference type="ARBA" id="ARBA00022448"/>
    </source>
</evidence>
<dbReference type="FunFam" id="3.40.50.300:FF:000134">
    <property type="entry name" value="Iron-enterobactin ABC transporter ATP-binding protein"/>
    <property type="match status" value="1"/>
</dbReference>
<keyword evidence="3" id="KW-0547">Nucleotide-binding</keyword>
<evidence type="ECO:0000259" key="5">
    <source>
        <dbReference type="PROSITE" id="PS50893"/>
    </source>
</evidence>
<dbReference type="GO" id="GO:0016887">
    <property type="term" value="F:ATP hydrolysis activity"/>
    <property type="evidence" value="ECO:0007669"/>
    <property type="project" value="InterPro"/>
</dbReference>
<protein>
    <submittedName>
        <fullName evidence="6">Zinc uptake system ATP-binding protein ZurA</fullName>
    </submittedName>
</protein>
<reference evidence="6 7" key="1">
    <citation type="submission" date="2019-02" db="EMBL/GenBank/DDBJ databases">
        <authorList>
            <person name="Lehtovirta-Morley E L."/>
        </authorList>
    </citation>
    <scope>NUCLEOTIDE SEQUENCE [LARGE SCALE GENOMIC DNA]</scope>
    <source>
        <strain evidence="6">NFRAN1</strain>
    </source>
</reference>
<dbReference type="InterPro" id="IPR027417">
    <property type="entry name" value="P-loop_NTPase"/>
</dbReference>
<dbReference type="EMBL" id="LR216287">
    <property type="protein sequence ID" value="VFJ12874.1"/>
    <property type="molecule type" value="Genomic_DNA"/>
</dbReference>
<dbReference type="PROSITE" id="PS00211">
    <property type="entry name" value="ABC_TRANSPORTER_1"/>
    <property type="match status" value="1"/>
</dbReference>
<dbReference type="InterPro" id="IPR003593">
    <property type="entry name" value="AAA+_ATPase"/>
</dbReference>
<gene>
    <name evidence="6" type="primary">zurA</name>
    <name evidence="6" type="ORF">NFRAN_0552</name>
</gene>
<comment type="similarity">
    <text evidence="1">Belongs to the ABC transporter superfamily.</text>
</comment>
<keyword evidence="4 6" id="KW-0067">ATP-binding</keyword>
<dbReference type="CDD" id="cd03235">
    <property type="entry name" value="ABC_Metallic_Cations"/>
    <property type="match status" value="1"/>
</dbReference>
<dbReference type="SUPFAM" id="SSF52540">
    <property type="entry name" value="P-loop containing nucleoside triphosphate hydrolases"/>
    <property type="match status" value="1"/>
</dbReference>
<evidence type="ECO:0000256" key="3">
    <source>
        <dbReference type="ARBA" id="ARBA00022741"/>
    </source>
</evidence>
<dbReference type="RefSeq" id="WP_134482893.1">
    <property type="nucleotide sequence ID" value="NZ_LR216287.1"/>
</dbReference>